<evidence type="ECO:0000313" key="2">
    <source>
        <dbReference type="EMBL" id="KAK3234398.1"/>
    </source>
</evidence>
<dbReference type="EMBL" id="LGRX02035499">
    <property type="protein sequence ID" value="KAK3234398.1"/>
    <property type="molecule type" value="Genomic_DNA"/>
</dbReference>
<feature type="region of interest" description="Disordered" evidence="1">
    <location>
        <begin position="1"/>
        <end position="53"/>
    </location>
</feature>
<reference evidence="2 3" key="1">
    <citation type="journal article" date="2015" name="Genome Biol. Evol.">
        <title>Comparative Genomics of a Bacterivorous Green Alga Reveals Evolutionary Causalities and Consequences of Phago-Mixotrophic Mode of Nutrition.</title>
        <authorList>
            <person name="Burns J.A."/>
            <person name="Paasch A."/>
            <person name="Narechania A."/>
            <person name="Kim E."/>
        </authorList>
    </citation>
    <scope>NUCLEOTIDE SEQUENCE [LARGE SCALE GENOMIC DNA]</scope>
    <source>
        <strain evidence="2 3">PLY_AMNH</strain>
    </source>
</reference>
<name>A0AAE0EMW8_9CHLO</name>
<evidence type="ECO:0000256" key="1">
    <source>
        <dbReference type="SAM" id="MobiDB-lite"/>
    </source>
</evidence>
<dbReference type="AlphaFoldDB" id="A0AAE0EMW8"/>
<evidence type="ECO:0000313" key="3">
    <source>
        <dbReference type="Proteomes" id="UP001190700"/>
    </source>
</evidence>
<sequence>MFMAMGTSKPKDWRGPEYPRTGGNQRTQGLAGTENPKTELGLADGVQEPGLTDAMQEPGLADVVQDPGLTDSVMAQDGLSG</sequence>
<protein>
    <submittedName>
        <fullName evidence="2">Uncharacterized protein</fullName>
    </submittedName>
</protein>
<gene>
    <name evidence="2" type="ORF">CYMTET_55340</name>
</gene>
<accession>A0AAE0EMW8</accession>
<dbReference type="Proteomes" id="UP001190700">
    <property type="component" value="Unassembled WGS sequence"/>
</dbReference>
<organism evidence="2 3">
    <name type="scientific">Cymbomonas tetramitiformis</name>
    <dbReference type="NCBI Taxonomy" id="36881"/>
    <lineage>
        <taxon>Eukaryota</taxon>
        <taxon>Viridiplantae</taxon>
        <taxon>Chlorophyta</taxon>
        <taxon>Pyramimonadophyceae</taxon>
        <taxon>Pyramimonadales</taxon>
        <taxon>Pyramimonadaceae</taxon>
        <taxon>Cymbomonas</taxon>
    </lineage>
</organism>
<comment type="caution">
    <text evidence="2">The sequence shown here is derived from an EMBL/GenBank/DDBJ whole genome shotgun (WGS) entry which is preliminary data.</text>
</comment>
<proteinExistence type="predicted"/>
<keyword evidence="3" id="KW-1185">Reference proteome</keyword>